<evidence type="ECO:0000313" key="4">
    <source>
        <dbReference type="EnsemblMetazoa" id="HelroP188140"/>
    </source>
</evidence>
<dbReference type="KEGG" id="hro:HELRODRAFT_188140"/>
<dbReference type="SMART" id="SM00409">
    <property type="entry name" value="IG"/>
    <property type="match status" value="2"/>
</dbReference>
<feature type="chain" id="PRO_5010980830" description="Ig-like domain-containing protein" evidence="1">
    <location>
        <begin position="19"/>
        <end position="419"/>
    </location>
</feature>
<proteinExistence type="predicted"/>
<dbReference type="EMBL" id="AMQM01000356">
    <property type="status" value="NOT_ANNOTATED_CDS"/>
    <property type="molecule type" value="Genomic_DNA"/>
</dbReference>
<name>T1FPP4_HELRO</name>
<dbReference type="Pfam" id="PF07686">
    <property type="entry name" value="V-set"/>
    <property type="match status" value="1"/>
</dbReference>
<evidence type="ECO:0000259" key="2">
    <source>
        <dbReference type="PROSITE" id="PS50835"/>
    </source>
</evidence>
<sequence length="419" mass="47686">MVVTALIDILITVSVADSFEFQFVDYFVKLNEAWSVNCSTPYPDKWADWVFSSADSEYDSYIFMDGKFIQSMEDRYEMSVSDDGRRSSLSVQHMTKQHAGLYSCWPDATTFDHRQHYKVIVLDDLSIDFTKSDGESISLNMSVSYFGYKQEDPTFKCTFGYGEKIMNIKSCKVKDNDFSNCRFEFLYDLDEEIPIKCGVYFGNHSINGVYLTLSPETEVYFVHKETTWQVSCTTASSHPMKWLFTNFKVPNTTIALYQKWIQNASYADRYSFKVSENRSTYTMSIGHVDLNHAGTYICTHKSSGHLVERCIQLNVIDETSIDVFGDPMKLIMLSSHAGSNVSVPTFSCEFDGGMVAVMENMECKVTKQNSTRCHLVQEYGDGQKHPKECYIKFNDQLLLKGVCLNGRVPGMGMGGVDTK</sequence>
<keyword evidence="5" id="KW-1185">Reference proteome</keyword>
<dbReference type="Proteomes" id="UP000015101">
    <property type="component" value="Unassembled WGS sequence"/>
</dbReference>
<dbReference type="CTD" id="20210791"/>
<dbReference type="HOGENOM" id="CLU_656008_0_0_1"/>
<accession>T1FPP4</accession>
<dbReference type="InterPro" id="IPR007110">
    <property type="entry name" value="Ig-like_dom"/>
</dbReference>
<dbReference type="InterPro" id="IPR036179">
    <property type="entry name" value="Ig-like_dom_sf"/>
</dbReference>
<dbReference type="InterPro" id="IPR003599">
    <property type="entry name" value="Ig_sub"/>
</dbReference>
<reference evidence="4" key="3">
    <citation type="submission" date="2015-06" db="UniProtKB">
        <authorList>
            <consortium name="EnsemblMetazoa"/>
        </authorList>
    </citation>
    <scope>IDENTIFICATION</scope>
</reference>
<dbReference type="GeneID" id="20210791"/>
<dbReference type="InterPro" id="IPR013106">
    <property type="entry name" value="Ig_V-set"/>
</dbReference>
<dbReference type="PROSITE" id="PS50835">
    <property type="entry name" value="IG_LIKE"/>
    <property type="match status" value="1"/>
</dbReference>
<keyword evidence="1" id="KW-0732">Signal</keyword>
<gene>
    <name evidence="4" type="primary">20210791</name>
    <name evidence="3" type="ORF">HELRODRAFT_188140</name>
</gene>
<reference evidence="5" key="1">
    <citation type="submission" date="2012-12" db="EMBL/GenBank/DDBJ databases">
        <authorList>
            <person name="Hellsten U."/>
            <person name="Grimwood J."/>
            <person name="Chapman J.A."/>
            <person name="Shapiro H."/>
            <person name="Aerts A."/>
            <person name="Otillar R.P."/>
            <person name="Terry A.Y."/>
            <person name="Boore J.L."/>
            <person name="Simakov O."/>
            <person name="Marletaz F."/>
            <person name="Cho S.-J."/>
            <person name="Edsinger-Gonzales E."/>
            <person name="Havlak P."/>
            <person name="Kuo D.-H."/>
            <person name="Larsson T."/>
            <person name="Lv J."/>
            <person name="Arendt D."/>
            <person name="Savage R."/>
            <person name="Osoegawa K."/>
            <person name="de Jong P."/>
            <person name="Lindberg D.R."/>
            <person name="Seaver E.C."/>
            <person name="Weisblat D.A."/>
            <person name="Putnam N.H."/>
            <person name="Grigoriev I.V."/>
            <person name="Rokhsar D.S."/>
        </authorList>
    </citation>
    <scope>NUCLEOTIDE SEQUENCE</scope>
</reference>
<dbReference type="InParanoid" id="T1FPP4"/>
<dbReference type="EMBL" id="KB095811">
    <property type="protein sequence ID" value="ESO13166.1"/>
    <property type="molecule type" value="Genomic_DNA"/>
</dbReference>
<protein>
    <recommendedName>
        <fullName evidence="2">Ig-like domain-containing protein</fullName>
    </recommendedName>
</protein>
<organism evidence="4 5">
    <name type="scientific">Helobdella robusta</name>
    <name type="common">Californian leech</name>
    <dbReference type="NCBI Taxonomy" id="6412"/>
    <lineage>
        <taxon>Eukaryota</taxon>
        <taxon>Metazoa</taxon>
        <taxon>Spiralia</taxon>
        <taxon>Lophotrochozoa</taxon>
        <taxon>Annelida</taxon>
        <taxon>Clitellata</taxon>
        <taxon>Hirudinea</taxon>
        <taxon>Rhynchobdellida</taxon>
        <taxon>Glossiphoniidae</taxon>
        <taxon>Helobdella</taxon>
    </lineage>
</organism>
<dbReference type="AlphaFoldDB" id="T1FPP4"/>
<reference evidence="3 5" key="2">
    <citation type="journal article" date="2013" name="Nature">
        <title>Insights into bilaterian evolution from three spiralian genomes.</title>
        <authorList>
            <person name="Simakov O."/>
            <person name="Marletaz F."/>
            <person name="Cho S.J."/>
            <person name="Edsinger-Gonzales E."/>
            <person name="Havlak P."/>
            <person name="Hellsten U."/>
            <person name="Kuo D.H."/>
            <person name="Larsson T."/>
            <person name="Lv J."/>
            <person name="Arendt D."/>
            <person name="Savage R."/>
            <person name="Osoegawa K."/>
            <person name="de Jong P."/>
            <person name="Grimwood J."/>
            <person name="Chapman J.A."/>
            <person name="Shapiro H."/>
            <person name="Aerts A."/>
            <person name="Otillar R.P."/>
            <person name="Terry A.Y."/>
            <person name="Boore J.L."/>
            <person name="Grigoriev I.V."/>
            <person name="Lindberg D.R."/>
            <person name="Seaver E.C."/>
            <person name="Weisblat D.A."/>
            <person name="Putnam N.H."/>
            <person name="Rokhsar D.S."/>
        </authorList>
    </citation>
    <scope>NUCLEOTIDE SEQUENCE</scope>
</reference>
<feature type="signal peptide" evidence="1">
    <location>
        <begin position="1"/>
        <end position="18"/>
    </location>
</feature>
<dbReference type="InterPro" id="IPR013783">
    <property type="entry name" value="Ig-like_fold"/>
</dbReference>
<dbReference type="SUPFAM" id="SSF48726">
    <property type="entry name" value="Immunoglobulin"/>
    <property type="match status" value="2"/>
</dbReference>
<evidence type="ECO:0000313" key="5">
    <source>
        <dbReference type="Proteomes" id="UP000015101"/>
    </source>
</evidence>
<evidence type="ECO:0000313" key="3">
    <source>
        <dbReference type="EMBL" id="ESO13166.1"/>
    </source>
</evidence>
<feature type="domain" description="Ig-like" evidence="2">
    <location>
        <begin position="215"/>
        <end position="299"/>
    </location>
</feature>
<dbReference type="Gene3D" id="2.60.40.10">
    <property type="entry name" value="Immunoglobulins"/>
    <property type="match status" value="2"/>
</dbReference>
<dbReference type="RefSeq" id="XP_009009886.1">
    <property type="nucleotide sequence ID" value="XM_009011638.1"/>
</dbReference>
<dbReference type="EnsemblMetazoa" id="HelroT188140">
    <property type="protein sequence ID" value="HelroP188140"/>
    <property type="gene ID" value="HelroG188140"/>
</dbReference>
<evidence type="ECO:0000256" key="1">
    <source>
        <dbReference type="SAM" id="SignalP"/>
    </source>
</evidence>